<dbReference type="Pfam" id="PF02995">
    <property type="entry name" value="DUF229"/>
    <property type="match status" value="1"/>
</dbReference>
<dbReference type="FunFam" id="3.40.720.10:FF:000017">
    <property type="entry name" value="Predicted protein"/>
    <property type="match status" value="1"/>
</dbReference>
<dbReference type="OrthoDB" id="413313at2759"/>
<dbReference type="PANTHER" id="PTHR10974:SF1">
    <property type="entry name" value="FI08016P-RELATED"/>
    <property type="match status" value="1"/>
</dbReference>
<dbReference type="CDD" id="cd16021">
    <property type="entry name" value="ALP_like"/>
    <property type="match status" value="1"/>
</dbReference>
<dbReference type="KEGG" id="bgt:106061509"/>
<evidence type="ECO:0000313" key="1">
    <source>
        <dbReference type="EnsemblMetazoa" id="BGLB024402-PA"/>
    </source>
</evidence>
<dbReference type="Gene3D" id="3.40.720.10">
    <property type="entry name" value="Alkaline Phosphatase, subunit A"/>
    <property type="match status" value="1"/>
</dbReference>
<evidence type="ECO:0000313" key="2">
    <source>
        <dbReference type="Proteomes" id="UP000076420"/>
    </source>
</evidence>
<proteinExistence type="predicted"/>
<dbReference type="InterPro" id="IPR017850">
    <property type="entry name" value="Alkaline_phosphatase_core_sf"/>
</dbReference>
<dbReference type="AlphaFoldDB" id="A0A2C9KWU8"/>
<reference evidence="1" key="1">
    <citation type="submission" date="2020-05" db="UniProtKB">
        <authorList>
            <consortium name="EnsemblMetazoa"/>
        </authorList>
    </citation>
    <scope>IDENTIFICATION</scope>
    <source>
        <strain evidence="1">BB02</strain>
    </source>
</reference>
<dbReference type="RefSeq" id="XP_013075128.2">
    <property type="nucleotide sequence ID" value="XM_013219674.2"/>
</dbReference>
<protein>
    <recommendedName>
        <fullName evidence="3">Sulfatase N-terminal domain-containing protein</fullName>
    </recommendedName>
</protein>
<gene>
    <name evidence="1" type="primary">106061509</name>
</gene>
<organism evidence="1 2">
    <name type="scientific">Biomphalaria glabrata</name>
    <name type="common">Bloodfluke planorb</name>
    <name type="synonym">Freshwater snail</name>
    <dbReference type="NCBI Taxonomy" id="6526"/>
    <lineage>
        <taxon>Eukaryota</taxon>
        <taxon>Metazoa</taxon>
        <taxon>Spiralia</taxon>
        <taxon>Lophotrochozoa</taxon>
        <taxon>Mollusca</taxon>
        <taxon>Gastropoda</taxon>
        <taxon>Heterobranchia</taxon>
        <taxon>Euthyneura</taxon>
        <taxon>Panpulmonata</taxon>
        <taxon>Hygrophila</taxon>
        <taxon>Lymnaeoidea</taxon>
        <taxon>Planorbidae</taxon>
        <taxon>Biomphalaria</taxon>
    </lineage>
</organism>
<name>A0A2C9KWU8_BIOGL</name>
<dbReference type="VEuPathDB" id="VectorBase:BGLB024402"/>
<dbReference type="InterPro" id="IPR004245">
    <property type="entry name" value="DUF229"/>
</dbReference>
<dbReference type="PANTHER" id="PTHR10974">
    <property type="entry name" value="FI08016P-RELATED"/>
    <property type="match status" value="1"/>
</dbReference>
<evidence type="ECO:0008006" key="3">
    <source>
        <dbReference type="Google" id="ProtNLM"/>
    </source>
</evidence>
<accession>A0A2C9KWU8</accession>
<dbReference type="GO" id="GO:0005615">
    <property type="term" value="C:extracellular space"/>
    <property type="evidence" value="ECO:0007669"/>
    <property type="project" value="TreeGrafter"/>
</dbReference>
<dbReference type="STRING" id="6526.A0A2C9KWU8"/>
<dbReference type="SUPFAM" id="SSF53649">
    <property type="entry name" value="Alkaline phosphatase-like"/>
    <property type="match status" value="1"/>
</dbReference>
<dbReference type="EnsemblMetazoa" id="BGLB024402-RA">
    <property type="protein sequence ID" value="BGLB024402-PA"/>
    <property type="gene ID" value="BGLB024402"/>
</dbReference>
<dbReference type="VEuPathDB" id="VectorBase:BGLAX_039491"/>
<sequence>MIEAAPNETMNVIMIGFDSVPRFHFLRAMNKTYNFLVNDLQSYDFTMHSQVGKNSFPNFLPLLTGSSEKETNRWWDRTKRVDEFDLLWKDFERAGYRTMFTEDWPQLGTFNFYLPGFYKVPTVHYTKPISMAIEKDRQYKKDGFHCIGNQPEVLFHLNYLKRFLETFSTKPVFSLVYLTRIGHDDATMVKAVDDHVHNFYTQLKSSGHLNNTMLITFSDHGLRFGPLRHTLSGDFEKQTPFLILTLPPWFRKKYPDVAENLNANTGRLTSHYDTHATARDLLYFRSNGDKPLPKSKHGTSLFQEIPRNRTCTSAYIPHEFCMCGYQKPLNISANTELSDFLSMTIISHINSLIDKTLCHTLAVLKLLEVIRLPPSEDKSDKITIEFRVKVSTFPGNGIFEACVQADDTSGGASWEQLTAAHLKNVTVGDGLDRLNMYRGQSYCVKDTKIKLFCYCKDLLKTKV</sequence>
<dbReference type="Proteomes" id="UP000076420">
    <property type="component" value="Unassembled WGS sequence"/>
</dbReference>